<dbReference type="EMBL" id="CAJVQB010018066">
    <property type="protein sequence ID" value="CAG8786425.1"/>
    <property type="molecule type" value="Genomic_DNA"/>
</dbReference>
<name>A0ABN7VMX3_GIGMA</name>
<keyword evidence="2" id="KW-1185">Reference proteome</keyword>
<gene>
    <name evidence="1" type="ORF">GMARGA_LOCUS20517</name>
</gene>
<comment type="caution">
    <text evidence="1">The sequence shown here is derived from an EMBL/GenBank/DDBJ whole genome shotgun (WGS) entry which is preliminary data.</text>
</comment>
<evidence type="ECO:0000313" key="2">
    <source>
        <dbReference type="Proteomes" id="UP000789901"/>
    </source>
</evidence>
<protein>
    <submittedName>
        <fullName evidence="1">9206_t:CDS:1</fullName>
    </submittedName>
</protein>
<sequence length="246" mass="29633">MKKQHRITDFYKIEKRKYSKLDEDEGEGSEKKEQFLLGITCKKLYLNYKTVINDPLDYKFVECNPYNIFNTNPITYNFKRIDMSFNMKKKIKLTDDSTCGIVIFEKENQRCETCKQYQTLCENKFPYEYCNKKNIECIKKKNFIRKRLYITPFGERYIKLLDNWWNRDKLYLKHINDFEDLGKCICEKCKKRRFCYTTSIVNNNSCGIETCMRANLPEKSLYMSYQTSSLNFTHQHILCEDCFASC</sequence>
<dbReference type="Proteomes" id="UP000789901">
    <property type="component" value="Unassembled WGS sequence"/>
</dbReference>
<reference evidence="1 2" key="1">
    <citation type="submission" date="2021-06" db="EMBL/GenBank/DDBJ databases">
        <authorList>
            <person name="Kallberg Y."/>
            <person name="Tangrot J."/>
            <person name="Rosling A."/>
        </authorList>
    </citation>
    <scope>NUCLEOTIDE SEQUENCE [LARGE SCALE GENOMIC DNA]</scope>
    <source>
        <strain evidence="1 2">120-4 pot B 10/14</strain>
    </source>
</reference>
<feature type="non-terminal residue" evidence="1">
    <location>
        <position position="246"/>
    </location>
</feature>
<accession>A0ABN7VMX3</accession>
<proteinExistence type="predicted"/>
<evidence type="ECO:0000313" key="1">
    <source>
        <dbReference type="EMBL" id="CAG8786425.1"/>
    </source>
</evidence>
<organism evidence="1 2">
    <name type="scientific">Gigaspora margarita</name>
    <dbReference type="NCBI Taxonomy" id="4874"/>
    <lineage>
        <taxon>Eukaryota</taxon>
        <taxon>Fungi</taxon>
        <taxon>Fungi incertae sedis</taxon>
        <taxon>Mucoromycota</taxon>
        <taxon>Glomeromycotina</taxon>
        <taxon>Glomeromycetes</taxon>
        <taxon>Diversisporales</taxon>
        <taxon>Gigasporaceae</taxon>
        <taxon>Gigaspora</taxon>
    </lineage>
</organism>